<dbReference type="SUPFAM" id="SSF50494">
    <property type="entry name" value="Trypsin-like serine proteases"/>
    <property type="match status" value="1"/>
</dbReference>
<protein>
    <recommendedName>
        <fullName evidence="2">Serine protease</fullName>
    </recommendedName>
</protein>
<sequence>MSDLEKVNGHHAEDLLSKSFGSPAGLEAEAKLNFDVDGILSALVRLHAEVPVDGYTAPFLGTEREGNGIIIDDDGLILTIGYLIVEAMAISISTDDERMIPAEPVAYDYDSGFGL</sequence>
<proteinExistence type="predicted"/>
<dbReference type="InterPro" id="IPR009003">
    <property type="entry name" value="Peptidase_S1_PA"/>
</dbReference>
<dbReference type="Gene3D" id="2.40.10.10">
    <property type="entry name" value="Trypsin-like serine proteases"/>
    <property type="match status" value="1"/>
</dbReference>
<name>A0A382IM98_9ZZZZ</name>
<dbReference type="InterPro" id="IPR043504">
    <property type="entry name" value="Peptidase_S1_PA_chymotrypsin"/>
</dbReference>
<organism evidence="1">
    <name type="scientific">marine metagenome</name>
    <dbReference type="NCBI Taxonomy" id="408172"/>
    <lineage>
        <taxon>unclassified sequences</taxon>
        <taxon>metagenomes</taxon>
        <taxon>ecological metagenomes</taxon>
    </lineage>
</organism>
<dbReference type="AlphaFoldDB" id="A0A382IM98"/>
<accession>A0A382IM98</accession>
<reference evidence="1" key="1">
    <citation type="submission" date="2018-05" db="EMBL/GenBank/DDBJ databases">
        <authorList>
            <person name="Lanie J.A."/>
            <person name="Ng W.-L."/>
            <person name="Kazmierczak K.M."/>
            <person name="Andrzejewski T.M."/>
            <person name="Davidsen T.M."/>
            <person name="Wayne K.J."/>
            <person name="Tettelin H."/>
            <person name="Glass J.I."/>
            <person name="Rusch D."/>
            <person name="Podicherti R."/>
            <person name="Tsui H.-C.T."/>
            <person name="Winkler M.E."/>
        </authorList>
    </citation>
    <scope>NUCLEOTIDE SEQUENCE</scope>
</reference>
<evidence type="ECO:0008006" key="2">
    <source>
        <dbReference type="Google" id="ProtNLM"/>
    </source>
</evidence>
<feature type="non-terminal residue" evidence="1">
    <location>
        <position position="115"/>
    </location>
</feature>
<dbReference type="EMBL" id="UINC01068334">
    <property type="protein sequence ID" value="SVC00894.1"/>
    <property type="molecule type" value="Genomic_DNA"/>
</dbReference>
<gene>
    <name evidence="1" type="ORF">METZ01_LOCUS253748</name>
</gene>
<evidence type="ECO:0000313" key="1">
    <source>
        <dbReference type="EMBL" id="SVC00894.1"/>
    </source>
</evidence>